<comment type="pathway">
    <text evidence="6">Metabolic intermediate biosynthesis; chorismate biosynthesis; chorismate from D-erythrose 4-phosphate and phosphoenolpyruvate: step 2/7.</text>
</comment>
<dbReference type="AlphaFoldDB" id="A0A239JI03"/>
<dbReference type="NCBIfam" id="TIGR01357">
    <property type="entry name" value="aroB"/>
    <property type="match status" value="1"/>
</dbReference>
<keyword evidence="16" id="KW-0057">Aromatic amino acid biosynthesis</keyword>
<evidence type="ECO:0000256" key="14">
    <source>
        <dbReference type="ARBA" id="ARBA00022833"/>
    </source>
</evidence>
<dbReference type="Proteomes" id="UP000198393">
    <property type="component" value="Unassembled WGS sequence"/>
</dbReference>
<evidence type="ECO:0000259" key="21">
    <source>
        <dbReference type="Pfam" id="PF24621"/>
    </source>
</evidence>
<dbReference type="GO" id="GO:0046872">
    <property type="term" value="F:metal ion binding"/>
    <property type="evidence" value="ECO:0007669"/>
    <property type="project" value="UniProtKB-KW"/>
</dbReference>
<comment type="catalytic activity">
    <reaction evidence="1">
        <text>7-phospho-2-dehydro-3-deoxy-D-arabino-heptonate = 3-dehydroquinate + phosphate</text>
        <dbReference type="Rhea" id="RHEA:21968"/>
        <dbReference type="ChEBI" id="CHEBI:32364"/>
        <dbReference type="ChEBI" id="CHEBI:43474"/>
        <dbReference type="ChEBI" id="CHEBI:58394"/>
        <dbReference type="EC" id="4.2.3.4"/>
    </reaction>
</comment>
<evidence type="ECO:0000313" key="23">
    <source>
        <dbReference type="Proteomes" id="UP000198393"/>
    </source>
</evidence>
<sequence>MSNNLPTYLTISTDIDRDLSDAIESIAPDKIAVLVDENTRKHCLPLISIKSNLIIEIKSGEKEKTLSTCQHIWSQLTSNGFTRNSLLVNLGGGVIGDMGGFAAVTFKRGMAFINVPTTLLSQVDASIGGKLGVDFDGLKNHIGVFQEPNKVIVYPKFLDTLPERELKSGFAEVIKHSLIRSESQWGYLKTKVFQELNWEEIIPRSIAIKNEVVNEDPREKGVRKILNYGHTIGHAIESHFLDSTYPLLHGEAIAWGMMLENKLAVEEGMLDKDVSKEIENYISSIYELPSIVPDYETLKNHLLQDKKKDAQGIRFSLLTQINSCTYDVLIEERVLKQVLK</sequence>
<keyword evidence="13" id="KW-0547">Nucleotide-binding</keyword>
<accession>A0A239JI03</accession>
<feature type="domain" description="3-dehydroquinate synthase N-terminal" evidence="20">
    <location>
        <begin position="55"/>
        <end position="167"/>
    </location>
</feature>
<dbReference type="GO" id="GO:0008652">
    <property type="term" value="P:amino acid biosynthetic process"/>
    <property type="evidence" value="ECO:0007669"/>
    <property type="project" value="UniProtKB-KW"/>
</dbReference>
<dbReference type="EMBL" id="FZPD01000003">
    <property type="protein sequence ID" value="SNT05439.1"/>
    <property type="molecule type" value="Genomic_DNA"/>
</dbReference>
<dbReference type="GO" id="GO:0000166">
    <property type="term" value="F:nucleotide binding"/>
    <property type="evidence" value="ECO:0007669"/>
    <property type="project" value="UniProtKB-KW"/>
</dbReference>
<keyword evidence="10" id="KW-0963">Cytoplasm</keyword>
<dbReference type="Pfam" id="PF24621">
    <property type="entry name" value="DHQS_C"/>
    <property type="match status" value="1"/>
</dbReference>
<evidence type="ECO:0000256" key="10">
    <source>
        <dbReference type="ARBA" id="ARBA00022490"/>
    </source>
</evidence>
<keyword evidence="11" id="KW-0028">Amino-acid biosynthesis</keyword>
<dbReference type="Gene3D" id="1.20.1090.10">
    <property type="entry name" value="Dehydroquinate synthase-like - alpha domain"/>
    <property type="match status" value="1"/>
</dbReference>
<dbReference type="GO" id="GO:0005737">
    <property type="term" value="C:cytoplasm"/>
    <property type="evidence" value="ECO:0007669"/>
    <property type="project" value="UniProtKB-SubCell"/>
</dbReference>
<dbReference type="InterPro" id="IPR056179">
    <property type="entry name" value="DHQS_C"/>
</dbReference>
<keyword evidence="23" id="KW-1185">Reference proteome</keyword>
<comment type="function">
    <text evidence="4">Catalyzes the conversion of 3-deoxy-D-arabino-heptulosonate 7-phosphate (DAHP) to dehydroquinate (DHQ).</text>
</comment>
<feature type="domain" description="3-dehydroquinate synthase C-terminal" evidence="21">
    <location>
        <begin position="169"/>
        <end position="308"/>
    </location>
</feature>
<dbReference type="InterPro" id="IPR050071">
    <property type="entry name" value="Dehydroquinate_synthase"/>
</dbReference>
<evidence type="ECO:0000256" key="9">
    <source>
        <dbReference type="ARBA" id="ARBA00017684"/>
    </source>
</evidence>
<evidence type="ECO:0000256" key="16">
    <source>
        <dbReference type="ARBA" id="ARBA00023141"/>
    </source>
</evidence>
<name>A0A239JI03_EKHLU</name>
<evidence type="ECO:0000256" key="4">
    <source>
        <dbReference type="ARBA" id="ARBA00003485"/>
    </source>
</evidence>
<evidence type="ECO:0000256" key="12">
    <source>
        <dbReference type="ARBA" id="ARBA00022723"/>
    </source>
</evidence>
<keyword evidence="12" id="KW-0479">Metal-binding</keyword>
<protein>
    <recommendedName>
        <fullName evidence="9 19">3-dehydroquinate synthase</fullName>
        <ecNumber evidence="8 19">4.2.3.4</ecNumber>
    </recommendedName>
</protein>
<evidence type="ECO:0000256" key="17">
    <source>
        <dbReference type="ARBA" id="ARBA00023239"/>
    </source>
</evidence>
<keyword evidence="17" id="KW-0456">Lyase</keyword>
<dbReference type="Pfam" id="PF01761">
    <property type="entry name" value="DHQ_synthase"/>
    <property type="match status" value="1"/>
</dbReference>
<evidence type="ECO:0000313" key="22">
    <source>
        <dbReference type="EMBL" id="SNT05439.1"/>
    </source>
</evidence>
<evidence type="ECO:0000256" key="19">
    <source>
        <dbReference type="NCBIfam" id="TIGR01357"/>
    </source>
</evidence>
<dbReference type="Gene3D" id="3.40.50.1970">
    <property type="match status" value="1"/>
</dbReference>
<dbReference type="InterPro" id="IPR016037">
    <property type="entry name" value="DHQ_synth_AroB"/>
</dbReference>
<dbReference type="EC" id="4.2.3.4" evidence="8 19"/>
<evidence type="ECO:0000256" key="18">
    <source>
        <dbReference type="ARBA" id="ARBA00023285"/>
    </source>
</evidence>
<evidence type="ECO:0000256" key="1">
    <source>
        <dbReference type="ARBA" id="ARBA00001393"/>
    </source>
</evidence>
<evidence type="ECO:0000256" key="15">
    <source>
        <dbReference type="ARBA" id="ARBA00023027"/>
    </source>
</evidence>
<dbReference type="InterPro" id="IPR030960">
    <property type="entry name" value="DHQS/DOIS_N"/>
</dbReference>
<dbReference type="GO" id="GO:0009073">
    <property type="term" value="P:aromatic amino acid family biosynthetic process"/>
    <property type="evidence" value="ECO:0007669"/>
    <property type="project" value="UniProtKB-KW"/>
</dbReference>
<keyword evidence="14" id="KW-0862">Zinc</keyword>
<evidence type="ECO:0000259" key="20">
    <source>
        <dbReference type="Pfam" id="PF01761"/>
    </source>
</evidence>
<dbReference type="SUPFAM" id="SSF56796">
    <property type="entry name" value="Dehydroquinate synthase-like"/>
    <property type="match status" value="1"/>
</dbReference>
<evidence type="ECO:0000256" key="13">
    <source>
        <dbReference type="ARBA" id="ARBA00022741"/>
    </source>
</evidence>
<evidence type="ECO:0000256" key="8">
    <source>
        <dbReference type="ARBA" id="ARBA00013031"/>
    </source>
</evidence>
<keyword evidence="18" id="KW-0170">Cobalt</keyword>
<evidence type="ECO:0000256" key="7">
    <source>
        <dbReference type="ARBA" id="ARBA00005412"/>
    </source>
</evidence>
<dbReference type="RefSeq" id="WP_089356891.1">
    <property type="nucleotide sequence ID" value="NZ_FZPD01000003.1"/>
</dbReference>
<comment type="subcellular location">
    <subcellularLocation>
        <location evidence="5">Cytoplasm</location>
    </subcellularLocation>
</comment>
<keyword evidence="15" id="KW-0520">NAD</keyword>
<gene>
    <name evidence="22" type="ORF">SAMN05421640_2184</name>
</gene>
<evidence type="ECO:0000256" key="11">
    <source>
        <dbReference type="ARBA" id="ARBA00022605"/>
    </source>
</evidence>
<dbReference type="PANTHER" id="PTHR43622:SF7">
    <property type="entry name" value="3-DEHYDROQUINATE SYNTHASE, CHLOROPLASTIC"/>
    <property type="match status" value="1"/>
</dbReference>
<evidence type="ECO:0000256" key="6">
    <source>
        <dbReference type="ARBA" id="ARBA00004661"/>
    </source>
</evidence>
<organism evidence="22 23">
    <name type="scientific">Ekhidna lutea</name>
    <dbReference type="NCBI Taxonomy" id="447679"/>
    <lineage>
        <taxon>Bacteria</taxon>
        <taxon>Pseudomonadati</taxon>
        <taxon>Bacteroidota</taxon>
        <taxon>Cytophagia</taxon>
        <taxon>Cytophagales</taxon>
        <taxon>Reichenbachiellaceae</taxon>
        <taxon>Ekhidna</taxon>
    </lineage>
</organism>
<comment type="cofactor">
    <cofactor evidence="2">
        <name>NAD(+)</name>
        <dbReference type="ChEBI" id="CHEBI:57540"/>
    </cofactor>
</comment>
<proteinExistence type="inferred from homology"/>
<dbReference type="GO" id="GO:0003856">
    <property type="term" value="F:3-dehydroquinate synthase activity"/>
    <property type="evidence" value="ECO:0007669"/>
    <property type="project" value="UniProtKB-UniRule"/>
</dbReference>
<dbReference type="PANTHER" id="PTHR43622">
    <property type="entry name" value="3-DEHYDROQUINATE SYNTHASE"/>
    <property type="match status" value="1"/>
</dbReference>
<evidence type="ECO:0000256" key="2">
    <source>
        <dbReference type="ARBA" id="ARBA00001911"/>
    </source>
</evidence>
<evidence type="ECO:0000256" key="5">
    <source>
        <dbReference type="ARBA" id="ARBA00004496"/>
    </source>
</evidence>
<comment type="similarity">
    <text evidence="7">Belongs to the sugar phosphate cyclases superfamily. Dehydroquinate synthase family.</text>
</comment>
<dbReference type="GO" id="GO:0009423">
    <property type="term" value="P:chorismate biosynthetic process"/>
    <property type="evidence" value="ECO:0007669"/>
    <property type="project" value="UniProtKB-UniRule"/>
</dbReference>
<comment type="cofactor">
    <cofactor evidence="3">
        <name>Co(2+)</name>
        <dbReference type="ChEBI" id="CHEBI:48828"/>
    </cofactor>
</comment>
<dbReference type="InterPro" id="IPR030963">
    <property type="entry name" value="DHQ_synth_fam"/>
</dbReference>
<dbReference type="PIRSF" id="PIRSF001455">
    <property type="entry name" value="DHQ_synth"/>
    <property type="match status" value="1"/>
</dbReference>
<dbReference type="CDD" id="cd08195">
    <property type="entry name" value="DHQS"/>
    <property type="match status" value="1"/>
</dbReference>
<dbReference type="OrthoDB" id="9806583at2"/>
<evidence type="ECO:0000256" key="3">
    <source>
        <dbReference type="ARBA" id="ARBA00001941"/>
    </source>
</evidence>
<reference evidence="22 23" key="1">
    <citation type="submission" date="2017-06" db="EMBL/GenBank/DDBJ databases">
        <authorList>
            <person name="Kim H.J."/>
            <person name="Triplett B.A."/>
        </authorList>
    </citation>
    <scope>NUCLEOTIDE SEQUENCE [LARGE SCALE GENOMIC DNA]</scope>
    <source>
        <strain evidence="22 23">DSM 19307</strain>
    </source>
</reference>